<name>A0A061HJH5_BLUGR</name>
<dbReference type="Pfam" id="PF00254">
    <property type="entry name" value="FKBP_C"/>
    <property type="match status" value="1"/>
</dbReference>
<feature type="compositionally biased region" description="Basic and acidic residues" evidence="9">
    <location>
        <begin position="355"/>
        <end position="364"/>
    </location>
</feature>
<dbReference type="InterPro" id="IPR001179">
    <property type="entry name" value="PPIase_FKBP_dom"/>
</dbReference>
<feature type="region of interest" description="Disordered" evidence="9">
    <location>
        <begin position="211"/>
        <end position="374"/>
    </location>
</feature>
<evidence type="ECO:0000256" key="8">
    <source>
        <dbReference type="PROSITE-ProRule" id="PRU00277"/>
    </source>
</evidence>
<reference evidence="11" key="2">
    <citation type="submission" date="2013-01" db="EMBL/GenBank/DDBJ databases">
        <title>The wheat powdery mildew genome reveals unique evolution of an obligate biotroph.</title>
        <authorList>
            <person name="Oberhaensli S."/>
            <person name="Wicker T."/>
            <person name="Keller B."/>
        </authorList>
    </citation>
    <scope>NUCLEOTIDE SEQUENCE</scope>
    <source>
        <strain evidence="11">96224</strain>
    </source>
</reference>
<evidence type="ECO:0000256" key="2">
    <source>
        <dbReference type="ARBA" id="ARBA00002221"/>
    </source>
</evidence>
<feature type="compositionally biased region" description="Acidic residues" evidence="9">
    <location>
        <begin position="146"/>
        <end position="163"/>
    </location>
</feature>
<evidence type="ECO:0000256" key="4">
    <source>
        <dbReference type="ARBA" id="ARBA00011865"/>
    </source>
</evidence>
<dbReference type="GO" id="GO:0000785">
    <property type="term" value="C:chromatin"/>
    <property type="evidence" value="ECO:0007669"/>
    <property type="project" value="TreeGrafter"/>
</dbReference>
<comment type="subunit">
    <text evidence="4">Binds to histones H3 and H4.</text>
</comment>
<evidence type="ECO:0000256" key="9">
    <source>
        <dbReference type="SAM" id="MobiDB-lite"/>
    </source>
</evidence>
<keyword evidence="5 7" id="KW-0697">Rotamase</keyword>
<protein>
    <recommendedName>
        <fullName evidence="7">FK506-binding protein</fullName>
        <ecNumber evidence="7">5.2.1.8</ecNumber>
    </recommendedName>
</protein>
<dbReference type="GO" id="GO:0003755">
    <property type="term" value="F:peptidyl-prolyl cis-trans isomerase activity"/>
    <property type="evidence" value="ECO:0007669"/>
    <property type="project" value="UniProtKB-KW"/>
</dbReference>
<gene>
    <name evidence="11" type="ORF">BGT96224_4181</name>
    <name evidence="12" type="ORF">BGT96224V2_LOCUS2148</name>
</gene>
<dbReference type="HOGENOM" id="CLU_022297_3_1_1"/>
<evidence type="ECO:0000256" key="1">
    <source>
        <dbReference type="ARBA" id="ARBA00000971"/>
    </source>
</evidence>
<comment type="function">
    <text evidence="2">PPIase that acts as a histone chaperone. Histone proline isomerase that increases the rate of cis-trans isomerization at prolines on the histone H3 N-terminal tail. Proline isomerization influences H3 methylation thereby regulating gene expression.</text>
</comment>
<feature type="compositionally biased region" description="Basic and acidic residues" evidence="9">
    <location>
        <begin position="319"/>
        <end position="346"/>
    </location>
</feature>
<dbReference type="Proteomes" id="UP000053110">
    <property type="component" value="Unassembled WGS sequence"/>
</dbReference>
<dbReference type="EMBL" id="UIGY01000036">
    <property type="protein sequence ID" value="SUZ08987.1"/>
    <property type="molecule type" value="Genomic_DNA"/>
</dbReference>
<dbReference type="PIRSF" id="PIRSF001473">
    <property type="entry name" value="FK506-bp_FPR3"/>
    <property type="match status" value="1"/>
</dbReference>
<dbReference type="InterPro" id="IPR023566">
    <property type="entry name" value="PPIase_Fpr3/Fpr4-like"/>
</dbReference>
<dbReference type="FunFam" id="3.10.50.40:FF:000006">
    <property type="entry name" value="Peptidyl-prolyl cis-trans isomerase"/>
    <property type="match status" value="1"/>
</dbReference>
<reference evidence="12" key="3">
    <citation type="submission" date="2018-07" db="EMBL/GenBank/DDBJ databases">
        <authorList>
            <person name="Quirk P.G."/>
            <person name="Krulwich T.A."/>
        </authorList>
    </citation>
    <scope>NUCLEOTIDE SEQUENCE</scope>
    <source>
        <strain evidence="12">96224</strain>
    </source>
</reference>
<feature type="domain" description="PPIase FKBP-type" evidence="10">
    <location>
        <begin position="400"/>
        <end position="486"/>
    </location>
</feature>
<feature type="compositionally biased region" description="Basic and acidic residues" evidence="9">
    <location>
        <begin position="129"/>
        <end position="145"/>
    </location>
</feature>
<feature type="compositionally biased region" description="Basic residues" evidence="9">
    <location>
        <begin position="309"/>
        <end position="318"/>
    </location>
</feature>
<reference evidence="13" key="1">
    <citation type="journal article" date="2013" name="Nat. Genet.">
        <title>The wheat powdery mildew genome shows the unique evolution of an obligate biotroph.</title>
        <authorList>
            <person name="Wicker T."/>
            <person name="Oberhaensli S."/>
            <person name="Parlange F."/>
            <person name="Buchmann J.P."/>
            <person name="Shatalina M."/>
            <person name="Roffler S."/>
            <person name="Ben-David R."/>
            <person name="Dolezel J."/>
            <person name="Simkova H."/>
            <person name="Schulze-Lefert P."/>
            <person name="Spanu P.D."/>
            <person name="Bruggmann R."/>
            <person name="Amselem J."/>
            <person name="Quesneville H."/>
            <person name="Ver Loren van Themaat E."/>
            <person name="Paape T."/>
            <person name="Shimizu K.K."/>
            <person name="Keller B."/>
        </authorList>
    </citation>
    <scope>NUCLEOTIDE SEQUENCE [LARGE SCALE GENOMIC DNA]</scope>
    <source>
        <strain evidence="13">96224</strain>
    </source>
</reference>
<evidence type="ECO:0000256" key="5">
    <source>
        <dbReference type="ARBA" id="ARBA00023110"/>
    </source>
</evidence>
<dbReference type="PANTHER" id="PTHR43811:SF19">
    <property type="entry name" value="39 KDA FK506-BINDING NUCLEAR PROTEIN"/>
    <property type="match status" value="1"/>
</dbReference>
<dbReference type="Gene3D" id="2.60.120.340">
    <property type="entry name" value="Nucleoplasmin core domain"/>
    <property type="match status" value="1"/>
</dbReference>
<evidence type="ECO:0000256" key="3">
    <source>
        <dbReference type="ARBA" id="ARBA00007838"/>
    </source>
</evidence>
<dbReference type="EC" id="5.2.1.8" evidence="7"/>
<evidence type="ECO:0000259" key="10">
    <source>
        <dbReference type="PROSITE" id="PS50059"/>
    </source>
</evidence>
<dbReference type="InterPro" id="IPR046357">
    <property type="entry name" value="PPIase_dom_sf"/>
</dbReference>
<comment type="similarity">
    <text evidence="3">Belongs to the FKBP-type PPIase family. FKBP3/4 subfamily.</text>
</comment>
<evidence type="ECO:0000256" key="7">
    <source>
        <dbReference type="PIRNR" id="PIRNR001473"/>
    </source>
</evidence>
<feature type="compositionally biased region" description="Acidic residues" evidence="9">
    <location>
        <begin position="211"/>
        <end position="247"/>
    </location>
</feature>
<sequence>MPLLPVALYGLEVPCDGTLVPEVPSFPATFRITMAAIDPSESDESKSKTPSRSTLKIVREKRDPDDESGDYMRALLAESGSSEDEDDDDETNGGPSDPQKSKKARKAEALQQLIESVGAEKSDDEMEDASSRTKTDKGKSKVKHDEEEEDDNASSEEDDDEIEEFVLCTLDPLKNYQQPLDITISENENVYFRVIGKHNIFLTGNYVIPDDMEQESNDYSDEDDYDLSPDDDELDSDSGEETDELDNIENPRIMEIDSQDEEEIPKLTKATAKKGKNKRPIDDASEENTLETLMAKSSKETTNTETKLSKKQQKKLKNNKGEAVEPKTVDPKKEDTNKNDKGDKKVQFAKNLELGSKKTNEKSQADASKPQKKASLGIKTVDGVKIDDKKLGTGRACKKGDKVSMRYIGKLSDGSVFDSNKKGTPFSFKLGTGEVIRGWDIGVMGMSPGGERRLTIPPNKAYGGKPLPGIPANSTLIFDIKLLEAK</sequence>
<dbReference type="Gene3D" id="3.10.50.40">
    <property type="match status" value="1"/>
</dbReference>
<dbReference type="OrthoDB" id="77911at2759"/>
<dbReference type="InterPro" id="IPR041232">
    <property type="entry name" value="NPL"/>
</dbReference>
<dbReference type="PANTHER" id="PTHR43811">
    <property type="entry name" value="FKBP-TYPE PEPTIDYL-PROLYL CIS-TRANS ISOMERASE FKPA"/>
    <property type="match status" value="1"/>
</dbReference>
<proteinExistence type="inferred from homology"/>
<evidence type="ECO:0000313" key="11">
    <source>
        <dbReference type="EMBL" id="EPQ66061.1"/>
    </source>
</evidence>
<evidence type="ECO:0000313" key="12">
    <source>
        <dbReference type="EMBL" id="SUZ08987.1"/>
    </source>
</evidence>
<dbReference type="EMBL" id="KE375009">
    <property type="protein sequence ID" value="EPQ66061.1"/>
    <property type="molecule type" value="Genomic_DNA"/>
</dbReference>
<dbReference type="PROSITE" id="PS50059">
    <property type="entry name" value="FKBP_PPIASE"/>
    <property type="match status" value="1"/>
</dbReference>
<accession>A0A061HJH5</accession>
<keyword evidence="6 7" id="KW-0413">Isomerase</keyword>
<dbReference type="Pfam" id="PF17800">
    <property type="entry name" value="NPL"/>
    <property type="match status" value="1"/>
</dbReference>
<comment type="catalytic activity">
    <reaction evidence="1 7 8">
        <text>[protein]-peptidylproline (omega=180) = [protein]-peptidylproline (omega=0)</text>
        <dbReference type="Rhea" id="RHEA:16237"/>
        <dbReference type="Rhea" id="RHEA-COMP:10747"/>
        <dbReference type="Rhea" id="RHEA-COMP:10748"/>
        <dbReference type="ChEBI" id="CHEBI:83833"/>
        <dbReference type="ChEBI" id="CHEBI:83834"/>
        <dbReference type="EC" id="5.2.1.8"/>
    </reaction>
</comment>
<dbReference type="SUPFAM" id="SSF54534">
    <property type="entry name" value="FKBP-like"/>
    <property type="match status" value="1"/>
</dbReference>
<feature type="region of interest" description="Disordered" evidence="9">
    <location>
        <begin position="36"/>
        <end position="163"/>
    </location>
</feature>
<dbReference type="AlphaFoldDB" id="A0A061HJH5"/>
<evidence type="ECO:0000256" key="6">
    <source>
        <dbReference type="ARBA" id="ARBA00023235"/>
    </source>
</evidence>
<evidence type="ECO:0000313" key="13">
    <source>
        <dbReference type="Proteomes" id="UP000053110"/>
    </source>
</evidence>
<dbReference type="GO" id="GO:0005730">
    <property type="term" value="C:nucleolus"/>
    <property type="evidence" value="ECO:0007669"/>
    <property type="project" value="TreeGrafter"/>
</dbReference>
<organism evidence="12">
    <name type="scientific">Blumeria graminis f. sp. tritici 96224</name>
    <dbReference type="NCBI Taxonomy" id="1268274"/>
    <lineage>
        <taxon>Eukaryota</taxon>
        <taxon>Fungi</taxon>
        <taxon>Dikarya</taxon>
        <taxon>Ascomycota</taxon>
        <taxon>Pezizomycotina</taxon>
        <taxon>Leotiomycetes</taxon>
        <taxon>Erysiphales</taxon>
        <taxon>Erysiphaceae</taxon>
        <taxon>Blumeria</taxon>
    </lineage>
</organism>
<feature type="compositionally biased region" description="Acidic residues" evidence="9">
    <location>
        <begin position="81"/>
        <end position="91"/>
    </location>
</feature>